<accession>A0AA35W7J8</accession>
<reference evidence="27" key="1">
    <citation type="submission" date="2023-03" db="EMBL/GenBank/DDBJ databases">
        <authorList>
            <person name="Steffen K."/>
            <person name="Cardenas P."/>
        </authorList>
    </citation>
    <scope>NUCLEOTIDE SEQUENCE</scope>
</reference>
<dbReference type="Pfam" id="PF00316">
    <property type="entry name" value="FBPase"/>
    <property type="match status" value="1"/>
</dbReference>
<comment type="catalytic activity">
    <reaction evidence="1">
        <text>beta-D-fructose 1,6-bisphosphate + H2O = beta-D-fructose 6-phosphate + phosphate</text>
        <dbReference type="Rhea" id="RHEA:11064"/>
        <dbReference type="ChEBI" id="CHEBI:15377"/>
        <dbReference type="ChEBI" id="CHEBI:32966"/>
        <dbReference type="ChEBI" id="CHEBI:43474"/>
        <dbReference type="ChEBI" id="CHEBI:57634"/>
        <dbReference type="EC" id="3.1.3.11"/>
    </reaction>
</comment>
<keyword evidence="28" id="KW-1185">Reference proteome</keyword>
<dbReference type="HAMAP" id="MF_01855">
    <property type="entry name" value="FBPase_class1"/>
    <property type="match status" value="1"/>
</dbReference>
<dbReference type="PRINTS" id="PR00115">
    <property type="entry name" value="F16BPHPHTASE"/>
</dbReference>
<dbReference type="InterPro" id="IPR033391">
    <property type="entry name" value="FBPase_N"/>
</dbReference>
<keyword evidence="15" id="KW-0965">Cell junction</keyword>
<evidence type="ECO:0000256" key="19">
    <source>
        <dbReference type="ARBA" id="ARBA00037516"/>
    </source>
</evidence>
<evidence type="ECO:0000256" key="10">
    <source>
        <dbReference type="ARBA" id="ARBA00022553"/>
    </source>
</evidence>
<keyword evidence="9" id="KW-0963">Cytoplasm</keyword>
<evidence type="ECO:0000256" key="20">
    <source>
        <dbReference type="ARBA" id="ARBA00038670"/>
    </source>
</evidence>
<evidence type="ECO:0000256" key="21">
    <source>
        <dbReference type="ARBA" id="ARBA00040321"/>
    </source>
</evidence>
<evidence type="ECO:0000256" key="9">
    <source>
        <dbReference type="ARBA" id="ARBA00022490"/>
    </source>
</evidence>
<evidence type="ECO:0000256" key="3">
    <source>
        <dbReference type="ARBA" id="ARBA00004123"/>
    </source>
</evidence>
<comment type="similarity">
    <text evidence="7 24">Belongs to the FBPase class 1 family.</text>
</comment>
<evidence type="ECO:0000256" key="12">
    <source>
        <dbReference type="ARBA" id="ARBA00022801"/>
    </source>
</evidence>
<evidence type="ECO:0000256" key="1">
    <source>
        <dbReference type="ARBA" id="ARBA00001273"/>
    </source>
</evidence>
<keyword evidence="13" id="KW-0106">Calcium</keyword>
<evidence type="ECO:0000256" key="13">
    <source>
        <dbReference type="ARBA" id="ARBA00022837"/>
    </source>
</evidence>
<keyword evidence="14" id="KW-0460">Magnesium</keyword>
<dbReference type="InterPro" id="IPR020548">
    <property type="entry name" value="Fructose_bisphosphatase_AS"/>
</dbReference>
<proteinExistence type="inferred from homology"/>
<dbReference type="NCBIfam" id="NF006778">
    <property type="entry name" value="PRK09293.1-1"/>
    <property type="match status" value="1"/>
</dbReference>
<dbReference type="AlphaFoldDB" id="A0AA35W7J8"/>
<dbReference type="GO" id="GO:0005986">
    <property type="term" value="P:sucrose biosynthetic process"/>
    <property type="evidence" value="ECO:0007669"/>
    <property type="project" value="TreeGrafter"/>
</dbReference>
<evidence type="ECO:0000256" key="16">
    <source>
        <dbReference type="ARBA" id="ARBA00023242"/>
    </source>
</evidence>
<dbReference type="PIRSF" id="PIRSF000904">
    <property type="entry name" value="FBPtase_SBPase"/>
    <property type="match status" value="1"/>
</dbReference>
<feature type="domain" description="Fructose-1-6-bisphosphatase class I N-terminal" evidence="25">
    <location>
        <begin position="15"/>
        <end position="202"/>
    </location>
</feature>
<evidence type="ECO:0000256" key="11">
    <source>
        <dbReference type="ARBA" id="ARBA00022723"/>
    </source>
</evidence>
<sequence length="345" mass="37357">MSATGLDAEVDVDTMTLTRYVLNEQRKVKGATGSLTMLLNSLLTAIKAISTAVRRAGFAKLGTAVGVANVQGEDQKKLDVLANDLFINMLKSSFEVGVMVSEENEQCIEVTAAERGKYVVAFDPLDGSSNIDCLVSIGSIFGIWKKICEGPACEADLLQSGREQVAAGYALYGSATMIVLSTGQGVNGFTLDPAVGEFVLTDPNMTIPKRGKIFSINEGYTQYWDESTTKYIEECKRPKDGGAPLGARYVGSMVADMHRTLKYGGIFLYPASTKSPKGKLRLLYECCPMAYIIEQAGGKASSGVKPILDIQPTDIHQRAPIFIGSVENVDDYLRIRDECNKAEKK</sequence>
<name>A0AA35W7J8_GEOBA</name>
<evidence type="ECO:0000256" key="24">
    <source>
        <dbReference type="RuleBase" id="RU000508"/>
    </source>
</evidence>
<dbReference type="Pfam" id="PF18913">
    <property type="entry name" value="FBPase_C"/>
    <property type="match status" value="1"/>
</dbReference>
<dbReference type="GO" id="GO:0005634">
    <property type="term" value="C:nucleus"/>
    <property type="evidence" value="ECO:0007669"/>
    <property type="project" value="UniProtKB-SubCell"/>
</dbReference>
<evidence type="ECO:0000256" key="2">
    <source>
        <dbReference type="ARBA" id="ARBA00001946"/>
    </source>
</evidence>
<dbReference type="InterPro" id="IPR028343">
    <property type="entry name" value="FBPtase"/>
</dbReference>
<dbReference type="EC" id="3.1.3.11" evidence="8"/>
<evidence type="ECO:0000259" key="25">
    <source>
        <dbReference type="Pfam" id="PF00316"/>
    </source>
</evidence>
<comment type="caution">
    <text evidence="27">The sequence shown here is derived from an EMBL/GenBank/DDBJ whole genome shotgun (WGS) entry which is preliminary data.</text>
</comment>
<protein>
    <recommendedName>
        <fullName evidence="21">Fructose-1,6-bisphosphatase isozyme 2</fullName>
        <ecNumber evidence="8">3.1.3.11</ecNumber>
    </recommendedName>
    <alternativeName>
        <fullName evidence="18">D-fructose-1,6-bisphosphate 1-phosphohydrolase</fullName>
    </alternativeName>
    <alternativeName>
        <fullName evidence="22">D-fructose-1,6-bisphosphate 1-phosphohydrolase 2</fullName>
    </alternativeName>
    <alternativeName>
        <fullName evidence="23">Muscle FBPase</fullName>
    </alternativeName>
</protein>
<evidence type="ECO:0000259" key="26">
    <source>
        <dbReference type="Pfam" id="PF18913"/>
    </source>
</evidence>
<dbReference type="GO" id="GO:0042132">
    <property type="term" value="F:fructose 1,6-bisphosphate 1-phosphatase activity"/>
    <property type="evidence" value="ECO:0007669"/>
    <property type="project" value="UniProtKB-EC"/>
</dbReference>
<comment type="subcellular location">
    <subcellularLocation>
        <location evidence="5">Cell junction</location>
    </subcellularLocation>
    <subcellularLocation>
        <location evidence="4">Cytoplasm</location>
        <location evidence="4">Myofibril</location>
        <location evidence="4">Sarcomere</location>
        <location evidence="4">Z line</location>
    </subcellularLocation>
    <subcellularLocation>
        <location evidence="3">Nucleus</location>
    </subcellularLocation>
</comment>
<evidence type="ECO:0000256" key="5">
    <source>
        <dbReference type="ARBA" id="ARBA00004282"/>
    </source>
</evidence>
<dbReference type="GO" id="GO:0005829">
    <property type="term" value="C:cytosol"/>
    <property type="evidence" value="ECO:0007669"/>
    <property type="project" value="TreeGrafter"/>
</dbReference>
<dbReference type="PANTHER" id="PTHR11556">
    <property type="entry name" value="FRUCTOSE-1,6-BISPHOSPHATASE-RELATED"/>
    <property type="match status" value="1"/>
</dbReference>
<keyword evidence="12 24" id="KW-0378">Hydrolase</keyword>
<keyword evidence="10" id="KW-0597">Phosphoprotein</keyword>
<comment type="subunit">
    <text evidence="20">Homotetramer. Interacts with ALDOA; the interaction blocks inhibition by physiological concentrations of AMP and reduces inhibition by Ca(2+). Interacts with alpha-actinin and F-actin.</text>
</comment>
<organism evidence="27 28">
    <name type="scientific">Geodia barretti</name>
    <name type="common">Barrett's horny sponge</name>
    <dbReference type="NCBI Taxonomy" id="519541"/>
    <lineage>
        <taxon>Eukaryota</taxon>
        <taxon>Metazoa</taxon>
        <taxon>Porifera</taxon>
        <taxon>Demospongiae</taxon>
        <taxon>Heteroscleromorpha</taxon>
        <taxon>Tetractinellida</taxon>
        <taxon>Astrophorina</taxon>
        <taxon>Geodiidae</taxon>
        <taxon>Geodia</taxon>
    </lineage>
</organism>
<keyword evidence="16" id="KW-0539">Nucleus</keyword>
<dbReference type="FunFam" id="3.30.540.10:FF:000005">
    <property type="entry name" value="Fructose-1,6-bisphosphatase isozyme 2"/>
    <property type="match status" value="1"/>
</dbReference>
<evidence type="ECO:0000256" key="17">
    <source>
        <dbReference type="ARBA" id="ARBA00023277"/>
    </source>
</evidence>
<dbReference type="PIRSF" id="PIRSF500210">
    <property type="entry name" value="FBPtase"/>
    <property type="match status" value="1"/>
</dbReference>
<evidence type="ECO:0000313" key="27">
    <source>
        <dbReference type="EMBL" id="CAI8000212.1"/>
    </source>
</evidence>
<evidence type="ECO:0000256" key="15">
    <source>
        <dbReference type="ARBA" id="ARBA00022949"/>
    </source>
</evidence>
<evidence type="ECO:0000256" key="8">
    <source>
        <dbReference type="ARBA" id="ARBA00013093"/>
    </source>
</evidence>
<dbReference type="Gene3D" id="3.30.540.10">
    <property type="entry name" value="Fructose-1,6-Bisphosphatase, subunit A, domain 1"/>
    <property type="match status" value="1"/>
</dbReference>
<dbReference type="NCBIfam" id="NF006779">
    <property type="entry name" value="PRK09293.1-3"/>
    <property type="match status" value="1"/>
</dbReference>
<dbReference type="PROSITE" id="PS00124">
    <property type="entry name" value="FBPASE"/>
    <property type="match status" value="1"/>
</dbReference>
<dbReference type="CDD" id="cd00354">
    <property type="entry name" value="FBPase"/>
    <property type="match status" value="1"/>
</dbReference>
<comment type="cofactor">
    <cofactor evidence="2">
        <name>Mg(2+)</name>
        <dbReference type="ChEBI" id="CHEBI:18420"/>
    </cofactor>
</comment>
<gene>
    <name evidence="27" type="ORF">GBAR_LOCUS2868</name>
</gene>
<comment type="function">
    <text evidence="19">Catalyzes the hydrolysis of fructose 1,6-bisphosphate to fructose 6-phosphate in the presence of divalent cations and probably participates in glycogen synthesis from carbohydrate precursors, such as lactate.</text>
</comment>
<evidence type="ECO:0000256" key="6">
    <source>
        <dbReference type="ARBA" id="ARBA00004742"/>
    </source>
</evidence>
<dbReference type="GO" id="GO:0006094">
    <property type="term" value="P:gluconeogenesis"/>
    <property type="evidence" value="ECO:0007669"/>
    <property type="project" value="TreeGrafter"/>
</dbReference>
<dbReference type="Gene3D" id="3.40.190.80">
    <property type="match status" value="1"/>
</dbReference>
<dbReference type="FunFam" id="3.40.190.80:FF:000001">
    <property type="entry name" value="Fructose-1,6-bisphosphatase class 1"/>
    <property type="match status" value="1"/>
</dbReference>
<dbReference type="GO" id="GO:0006000">
    <property type="term" value="P:fructose metabolic process"/>
    <property type="evidence" value="ECO:0007669"/>
    <property type="project" value="TreeGrafter"/>
</dbReference>
<dbReference type="InterPro" id="IPR000146">
    <property type="entry name" value="FBPase_class-1"/>
</dbReference>
<dbReference type="GO" id="GO:0030388">
    <property type="term" value="P:fructose 1,6-bisphosphate metabolic process"/>
    <property type="evidence" value="ECO:0007669"/>
    <property type="project" value="TreeGrafter"/>
</dbReference>
<feature type="domain" description="Fructose-1-6-bisphosphatase class 1 C-terminal" evidence="26">
    <location>
        <begin position="207"/>
        <end position="333"/>
    </location>
</feature>
<keyword evidence="11" id="KW-0479">Metal-binding</keyword>
<evidence type="ECO:0000256" key="18">
    <source>
        <dbReference type="ARBA" id="ARBA00032973"/>
    </source>
</evidence>
<dbReference type="InterPro" id="IPR044015">
    <property type="entry name" value="FBPase_C_dom"/>
</dbReference>
<dbReference type="GO" id="GO:0046872">
    <property type="term" value="F:metal ion binding"/>
    <property type="evidence" value="ECO:0007669"/>
    <property type="project" value="UniProtKB-KW"/>
</dbReference>
<evidence type="ECO:0000313" key="28">
    <source>
        <dbReference type="Proteomes" id="UP001174909"/>
    </source>
</evidence>
<dbReference type="EMBL" id="CASHTH010000394">
    <property type="protein sequence ID" value="CAI8000212.1"/>
    <property type="molecule type" value="Genomic_DNA"/>
</dbReference>
<keyword evidence="17 24" id="KW-0119">Carbohydrate metabolism</keyword>
<dbReference type="GO" id="GO:0070161">
    <property type="term" value="C:anchoring junction"/>
    <property type="evidence" value="ECO:0007669"/>
    <property type="project" value="UniProtKB-SubCell"/>
</dbReference>
<dbReference type="SUPFAM" id="SSF56655">
    <property type="entry name" value="Carbohydrate phosphatase"/>
    <property type="match status" value="1"/>
</dbReference>
<dbReference type="Proteomes" id="UP001174909">
    <property type="component" value="Unassembled WGS sequence"/>
</dbReference>
<evidence type="ECO:0000256" key="22">
    <source>
        <dbReference type="ARBA" id="ARBA00042757"/>
    </source>
</evidence>
<evidence type="ECO:0000256" key="23">
    <source>
        <dbReference type="ARBA" id="ARBA00043165"/>
    </source>
</evidence>
<evidence type="ECO:0000256" key="14">
    <source>
        <dbReference type="ARBA" id="ARBA00022842"/>
    </source>
</evidence>
<dbReference type="GO" id="GO:0006002">
    <property type="term" value="P:fructose 6-phosphate metabolic process"/>
    <property type="evidence" value="ECO:0007669"/>
    <property type="project" value="TreeGrafter"/>
</dbReference>
<evidence type="ECO:0000256" key="4">
    <source>
        <dbReference type="ARBA" id="ARBA00004216"/>
    </source>
</evidence>
<dbReference type="PANTHER" id="PTHR11556:SF1">
    <property type="entry name" value="FRUCTOSE-BISPHOSPHATASE"/>
    <property type="match status" value="1"/>
</dbReference>
<comment type="pathway">
    <text evidence="6">Carbohydrate biosynthesis; gluconeogenesis.</text>
</comment>
<evidence type="ECO:0000256" key="7">
    <source>
        <dbReference type="ARBA" id="ARBA00010941"/>
    </source>
</evidence>